<dbReference type="GO" id="GO:0016491">
    <property type="term" value="F:oxidoreductase activity"/>
    <property type="evidence" value="ECO:0007669"/>
    <property type="project" value="UniProtKB-KW"/>
</dbReference>
<organism evidence="5 6">
    <name type="scientific">Marssonina brunnea f. sp. multigermtubi (strain MB_m1)</name>
    <name type="common">Marssonina leaf spot fungus</name>
    <dbReference type="NCBI Taxonomy" id="1072389"/>
    <lineage>
        <taxon>Eukaryota</taxon>
        <taxon>Fungi</taxon>
        <taxon>Dikarya</taxon>
        <taxon>Ascomycota</taxon>
        <taxon>Pezizomycotina</taxon>
        <taxon>Leotiomycetes</taxon>
        <taxon>Helotiales</taxon>
        <taxon>Drepanopezizaceae</taxon>
        <taxon>Drepanopeziza</taxon>
    </lineage>
</organism>
<dbReference type="Gene3D" id="3.40.50.720">
    <property type="entry name" value="NAD(P)-binding Rossmann-like Domain"/>
    <property type="match status" value="1"/>
</dbReference>
<dbReference type="Proteomes" id="UP000006753">
    <property type="component" value="Unassembled WGS sequence"/>
</dbReference>
<dbReference type="InParanoid" id="K1X9F3"/>
<accession>K1X9F3</accession>
<dbReference type="eggNOG" id="KOG1208">
    <property type="taxonomic scope" value="Eukaryota"/>
</dbReference>
<comment type="similarity">
    <text evidence="1">Belongs to the short-chain dehydrogenases/reductases (SDR) family.</text>
</comment>
<protein>
    <submittedName>
        <fullName evidence="5">Short chain dehydrogenase/reductase family Oxidoreductase</fullName>
    </submittedName>
</protein>
<evidence type="ECO:0000256" key="4">
    <source>
        <dbReference type="SAM" id="Phobius"/>
    </source>
</evidence>
<feature type="transmembrane region" description="Helical" evidence="4">
    <location>
        <begin position="20"/>
        <end position="41"/>
    </location>
</feature>
<dbReference type="KEGG" id="mbe:MBM_00804"/>
<dbReference type="PRINTS" id="PR00081">
    <property type="entry name" value="GDHRDH"/>
</dbReference>
<keyword evidence="6" id="KW-1185">Reference proteome</keyword>
<dbReference type="InterPro" id="IPR036291">
    <property type="entry name" value="NAD(P)-bd_dom_sf"/>
</dbReference>
<dbReference type="Pfam" id="PF00106">
    <property type="entry name" value="adh_short"/>
    <property type="match status" value="1"/>
</dbReference>
<proteinExistence type="inferred from homology"/>
<gene>
    <name evidence="5" type="ORF">MBM_00804</name>
</gene>
<dbReference type="SUPFAM" id="SSF51735">
    <property type="entry name" value="NAD(P)-binding Rossmann-fold domains"/>
    <property type="match status" value="1"/>
</dbReference>
<dbReference type="OMA" id="NYLANYH"/>
<dbReference type="EMBL" id="JH921428">
    <property type="protein sequence ID" value="EKD21691.1"/>
    <property type="molecule type" value="Genomic_DNA"/>
</dbReference>
<dbReference type="InterPro" id="IPR002347">
    <property type="entry name" value="SDR_fam"/>
</dbReference>
<sequence length="410" mass="45925">MAIHMVADLFFRGLENLTSIYFLLKLAVALGVVALIKWYSIGASNPSERQMHGKVILITGGTSGIGAATALALAERGAQIVLLVHQSPTDIFLVDYIEDMREKSGNEMIYAEQVDLSSLYSIRKFATKWIDNAPPRRLDMIILCAATLTPPGKSRILTDEGLEETWAVNYLANFHLLSILSPAIRSQPPDRDVRIIFANCSSYMRSPAVEDGSVAMKKKEWSPTLAYSRSKLALTIFGQAFQKHLDAYKRPDGAPMNARVIFVDPGYCRTPGMRRYLTRGTIWGLFAYLFMWQNVWLLLKSSQGGAQSFLYASMEVTLGRGAGGKMIKECQELKYARSDVKDERVAKKLWEGSEKLIERVEREEAVRRALEKKEQEKSTKPTKDSDKPEATGGGNGTNQQKSRRQKKSKK</sequence>
<dbReference type="PANTHER" id="PTHR24320:SF285">
    <property type="entry name" value="RETINOL DEHYDROGENASE 14"/>
    <property type="match status" value="1"/>
</dbReference>
<dbReference type="RefSeq" id="XP_007288693.1">
    <property type="nucleotide sequence ID" value="XM_007288631.1"/>
</dbReference>
<evidence type="ECO:0000256" key="3">
    <source>
        <dbReference type="SAM" id="MobiDB-lite"/>
    </source>
</evidence>
<reference evidence="5 6" key="1">
    <citation type="journal article" date="2012" name="BMC Genomics">
        <title>Sequencing the genome of Marssonina brunnea reveals fungus-poplar co-evolution.</title>
        <authorList>
            <person name="Zhu S."/>
            <person name="Cao Y.-Z."/>
            <person name="Jiang C."/>
            <person name="Tan B.-Y."/>
            <person name="Wang Z."/>
            <person name="Feng S."/>
            <person name="Zhang L."/>
            <person name="Su X.-H."/>
            <person name="Brejova B."/>
            <person name="Vinar T."/>
            <person name="Xu M."/>
            <person name="Wang M.-X."/>
            <person name="Zhang S.-G."/>
            <person name="Huang M.-R."/>
            <person name="Wu R."/>
            <person name="Zhou Y."/>
        </authorList>
    </citation>
    <scope>NUCLEOTIDE SEQUENCE [LARGE SCALE GENOMIC DNA]</scope>
    <source>
        <strain evidence="5 6">MB_m1</strain>
    </source>
</reference>
<feature type="compositionally biased region" description="Basic residues" evidence="3">
    <location>
        <begin position="401"/>
        <end position="410"/>
    </location>
</feature>
<feature type="compositionally biased region" description="Basic and acidic residues" evidence="3">
    <location>
        <begin position="362"/>
        <end position="389"/>
    </location>
</feature>
<keyword evidence="4" id="KW-0812">Transmembrane</keyword>
<dbReference type="HOGENOM" id="CLU_010194_44_1_1"/>
<name>K1X9F3_MARBU</name>
<evidence type="ECO:0000256" key="2">
    <source>
        <dbReference type="ARBA" id="ARBA00023002"/>
    </source>
</evidence>
<keyword evidence="2" id="KW-0560">Oxidoreductase</keyword>
<dbReference type="GeneID" id="18756739"/>
<keyword evidence="4" id="KW-1133">Transmembrane helix</keyword>
<dbReference type="AlphaFoldDB" id="K1X9F3"/>
<keyword evidence="4" id="KW-0472">Membrane</keyword>
<dbReference type="PANTHER" id="PTHR24320">
    <property type="entry name" value="RETINOL DEHYDROGENASE"/>
    <property type="match status" value="1"/>
</dbReference>
<dbReference type="FunCoup" id="K1X9F3">
    <property type="interactions" value="96"/>
</dbReference>
<evidence type="ECO:0000313" key="5">
    <source>
        <dbReference type="EMBL" id="EKD21691.1"/>
    </source>
</evidence>
<dbReference type="OrthoDB" id="191979at2759"/>
<feature type="region of interest" description="Disordered" evidence="3">
    <location>
        <begin position="362"/>
        <end position="410"/>
    </location>
</feature>
<evidence type="ECO:0000256" key="1">
    <source>
        <dbReference type="ARBA" id="ARBA00006484"/>
    </source>
</evidence>
<evidence type="ECO:0000313" key="6">
    <source>
        <dbReference type="Proteomes" id="UP000006753"/>
    </source>
</evidence>